<dbReference type="OrthoDB" id="559450at2"/>
<dbReference type="GO" id="GO:0005524">
    <property type="term" value="F:ATP binding"/>
    <property type="evidence" value="ECO:0007669"/>
    <property type="project" value="UniProtKB-KW"/>
</dbReference>
<sequence length="104" mass="11558">MTEVTDIPLQAIVGKLGDITPALRAAGVTRLYVFGSRARGDARPDSDLDILIETRPRDGAQRFDYFAVQHMIEDHIGIGVQISIRDLLKPRVAERIADDLVEVF</sequence>
<keyword evidence="4" id="KW-0548">Nucleotidyltransferase</keyword>
<protein>
    <submittedName>
        <fullName evidence="11">Nucleotidyltransferase</fullName>
    </submittedName>
</protein>
<dbReference type="AlphaFoldDB" id="A0A4Q1VI76"/>
<evidence type="ECO:0000259" key="10">
    <source>
        <dbReference type="Pfam" id="PF01909"/>
    </source>
</evidence>
<evidence type="ECO:0000256" key="2">
    <source>
        <dbReference type="ARBA" id="ARBA00022649"/>
    </source>
</evidence>
<dbReference type="GO" id="GO:0046872">
    <property type="term" value="F:metal ion binding"/>
    <property type="evidence" value="ECO:0007669"/>
    <property type="project" value="UniProtKB-KW"/>
</dbReference>
<dbReference type="InterPro" id="IPR002934">
    <property type="entry name" value="Polymerase_NTP_transf_dom"/>
</dbReference>
<dbReference type="PANTHER" id="PTHR33571:SF12">
    <property type="entry name" value="BSL3053 PROTEIN"/>
    <property type="match status" value="1"/>
</dbReference>
<dbReference type="CDD" id="cd05403">
    <property type="entry name" value="NT_KNTase_like"/>
    <property type="match status" value="1"/>
</dbReference>
<dbReference type="PANTHER" id="PTHR33571">
    <property type="entry name" value="SSL8005 PROTEIN"/>
    <property type="match status" value="1"/>
</dbReference>
<evidence type="ECO:0000256" key="1">
    <source>
        <dbReference type="ARBA" id="ARBA00001946"/>
    </source>
</evidence>
<evidence type="ECO:0000256" key="7">
    <source>
        <dbReference type="ARBA" id="ARBA00022840"/>
    </source>
</evidence>
<keyword evidence="5" id="KW-0479">Metal-binding</keyword>
<dbReference type="SUPFAM" id="SSF81301">
    <property type="entry name" value="Nucleotidyltransferase"/>
    <property type="match status" value="1"/>
</dbReference>
<keyword evidence="6" id="KW-0547">Nucleotide-binding</keyword>
<accession>A0A4Q1VI76</accession>
<evidence type="ECO:0000313" key="12">
    <source>
        <dbReference type="Proteomes" id="UP000290819"/>
    </source>
</evidence>
<comment type="cofactor">
    <cofactor evidence="1">
        <name>Mg(2+)</name>
        <dbReference type="ChEBI" id="CHEBI:18420"/>
    </cofactor>
</comment>
<dbReference type="InterPro" id="IPR043519">
    <property type="entry name" value="NT_sf"/>
</dbReference>
<comment type="caution">
    <text evidence="11">The sequence shown here is derived from an EMBL/GenBank/DDBJ whole genome shotgun (WGS) entry which is preliminary data.</text>
</comment>
<comment type="similarity">
    <text evidence="9">Belongs to the MntA antitoxin family.</text>
</comment>
<gene>
    <name evidence="11" type="ORF">B5V03_08930</name>
</gene>
<organism evidence="11 12">
    <name type="scientific">Bradyrhizobium betae</name>
    <dbReference type="NCBI Taxonomy" id="244734"/>
    <lineage>
        <taxon>Bacteria</taxon>
        <taxon>Pseudomonadati</taxon>
        <taxon>Pseudomonadota</taxon>
        <taxon>Alphaproteobacteria</taxon>
        <taxon>Hyphomicrobiales</taxon>
        <taxon>Nitrobacteraceae</taxon>
        <taxon>Bradyrhizobium</taxon>
    </lineage>
</organism>
<keyword evidence="12" id="KW-1185">Reference proteome</keyword>
<evidence type="ECO:0000256" key="5">
    <source>
        <dbReference type="ARBA" id="ARBA00022723"/>
    </source>
</evidence>
<proteinExistence type="inferred from homology"/>
<evidence type="ECO:0000313" key="11">
    <source>
        <dbReference type="EMBL" id="RXT49977.1"/>
    </source>
</evidence>
<dbReference type="InterPro" id="IPR052038">
    <property type="entry name" value="Type-VII_TA_antitoxin"/>
</dbReference>
<reference evidence="11 12" key="1">
    <citation type="submission" date="2017-03" db="EMBL/GenBank/DDBJ databases">
        <authorList>
            <person name="Safronova V.I."/>
            <person name="Sazanova A.L."/>
            <person name="Chirak E.R."/>
        </authorList>
    </citation>
    <scope>NUCLEOTIDE SEQUENCE [LARGE SCALE GENOMIC DNA]</scope>
    <source>
        <strain evidence="11 12">Opo-243</strain>
    </source>
</reference>
<keyword evidence="2" id="KW-1277">Toxin-antitoxin system</keyword>
<dbReference type="Gene3D" id="3.30.460.10">
    <property type="entry name" value="Beta Polymerase, domain 2"/>
    <property type="match status" value="1"/>
</dbReference>
<feature type="domain" description="Polymerase nucleotidyl transferase" evidence="10">
    <location>
        <begin position="27"/>
        <end position="100"/>
    </location>
</feature>
<dbReference type="GO" id="GO:0016779">
    <property type="term" value="F:nucleotidyltransferase activity"/>
    <property type="evidence" value="ECO:0007669"/>
    <property type="project" value="UniProtKB-KW"/>
</dbReference>
<evidence type="ECO:0000256" key="6">
    <source>
        <dbReference type="ARBA" id="ARBA00022741"/>
    </source>
</evidence>
<dbReference type="Proteomes" id="UP000290819">
    <property type="component" value="Unassembled WGS sequence"/>
</dbReference>
<keyword evidence="8" id="KW-0460">Magnesium</keyword>
<dbReference type="Pfam" id="PF01909">
    <property type="entry name" value="NTP_transf_2"/>
    <property type="match status" value="1"/>
</dbReference>
<name>A0A4Q1VI76_9BRAD</name>
<keyword evidence="3 11" id="KW-0808">Transferase</keyword>
<dbReference type="RefSeq" id="WP_129269260.1">
    <property type="nucleotide sequence ID" value="NZ_MZXW01000015.1"/>
</dbReference>
<keyword evidence="7" id="KW-0067">ATP-binding</keyword>
<evidence type="ECO:0000256" key="4">
    <source>
        <dbReference type="ARBA" id="ARBA00022695"/>
    </source>
</evidence>
<dbReference type="EMBL" id="MZXW01000015">
    <property type="protein sequence ID" value="RXT49977.1"/>
    <property type="molecule type" value="Genomic_DNA"/>
</dbReference>
<evidence type="ECO:0000256" key="9">
    <source>
        <dbReference type="ARBA" id="ARBA00038276"/>
    </source>
</evidence>
<evidence type="ECO:0000256" key="3">
    <source>
        <dbReference type="ARBA" id="ARBA00022679"/>
    </source>
</evidence>
<evidence type="ECO:0000256" key="8">
    <source>
        <dbReference type="ARBA" id="ARBA00022842"/>
    </source>
</evidence>